<accession>C0CZA3</accession>
<organism evidence="1 2">
    <name type="scientific">[Clostridium] asparagiforme DSM 15981</name>
    <dbReference type="NCBI Taxonomy" id="518636"/>
    <lineage>
        <taxon>Bacteria</taxon>
        <taxon>Bacillati</taxon>
        <taxon>Bacillota</taxon>
        <taxon>Clostridia</taxon>
        <taxon>Lachnospirales</taxon>
        <taxon>Lachnospiraceae</taxon>
        <taxon>Enterocloster</taxon>
    </lineage>
</organism>
<evidence type="ECO:0000313" key="1">
    <source>
        <dbReference type="EMBL" id="EEG55588.1"/>
    </source>
</evidence>
<dbReference type="EMBL" id="ACCJ01000138">
    <property type="protein sequence ID" value="EEG55588.1"/>
    <property type="molecule type" value="Genomic_DNA"/>
</dbReference>
<dbReference type="HOGENOM" id="CLU_3287136_0_0_9"/>
<reference evidence="1 2" key="2">
    <citation type="submission" date="2009-02" db="EMBL/GenBank/DDBJ databases">
        <title>Draft genome sequence of Clostridium asparagiforme (DSM 15981).</title>
        <authorList>
            <person name="Sudarsanam P."/>
            <person name="Ley R."/>
            <person name="Guruge J."/>
            <person name="Turnbaugh P.J."/>
            <person name="Mahowald M."/>
            <person name="Liep D."/>
            <person name="Gordon J."/>
        </authorList>
    </citation>
    <scope>NUCLEOTIDE SEQUENCE [LARGE SCALE GENOMIC DNA]</scope>
    <source>
        <strain evidence="1 2">DSM 15981</strain>
    </source>
</reference>
<keyword evidence="2" id="KW-1185">Reference proteome</keyword>
<sequence length="40" mass="4808">MQTPVYIIIITTIPAPGNRPPRYFNQPYVLYILYYRLSFN</sequence>
<dbReference type="Proteomes" id="UP000004756">
    <property type="component" value="Unassembled WGS sequence"/>
</dbReference>
<evidence type="ECO:0000313" key="2">
    <source>
        <dbReference type="Proteomes" id="UP000004756"/>
    </source>
</evidence>
<gene>
    <name evidence="1" type="ORF">CLOSTASPAR_02330</name>
</gene>
<comment type="caution">
    <text evidence="1">The sequence shown here is derived from an EMBL/GenBank/DDBJ whole genome shotgun (WGS) entry which is preliminary data.</text>
</comment>
<protein>
    <submittedName>
        <fullName evidence="1">Uncharacterized protein</fullName>
    </submittedName>
</protein>
<reference evidence="1 2" key="1">
    <citation type="submission" date="2009-01" db="EMBL/GenBank/DDBJ databases">
        <authorList>
            <person name="Fulton L."/>
            <person name="Clifton S."/>
            <person name="Fulton B."/>
            <person name="Xu J."/>
            <person name="Minx P."/>
            <person name="Pepin K.H."/>
            <person name="Johnson M."/>
            <person name="Bhonagiri V."/>
            <person name="Nash W.E."/>
            <person name="Mardis E.R."/>
            <person name="Wilson R.K."/>
        </authorList>
    </citation>
    <scope>NUCLEOTIDE SEQUENCE [LARGE SCALE GENOMIC DNA]</scope>
    <source>
        <strain evidence="1 2">DSM 15981</strain>
    </source>
</reference>
<name>C0CZA3_9FIRM</name>
<dbReference type="AlphaFoldDB" id="C0CZA3"/>
<proteinExistence type="predicted"/>